<dbReference type="SUPFAM" id="SSF48726">
    <property type="entry name" value="Immunoglobulin"/>
    <property type="match status" value="7"/>
</dbReference>
<dbReference type="Pfam" id="PF24518">
    <property type="entry name" value="Ig_CD22"/>
    <property type="match status" value="1"/>
</dbReference>
<reference evidence="10 11" key="1">
    <citation type="submission" date="2025-04" db="UniProtKB">
        <authorList>
            <consortium name="RefSeq"/>
        </authorList>
    </citation>
    <scope>IDENTIFICATION</scope>
</reference>
<keyword evidence="7" id="KW-0732">Signal</keyword>
<comment type="function">
    <text evidence="3">Most highly expressed siglec (sialic acid-binding immunoglobulin-like lectin) on B-cells that plays a role in various aspects of B-cell biology including differentiation, antigen presentation, and trafficking to bone marrow. Binds to alpha 2,6-linked sialic acid residues of surface molecules such as CD22 itself, CD45 and IgM in a cis configuration. Can also bind to ligands on other cells as an adhesion molecule in a trans configuration. Acts as an inhibitory coreceptor on the surface of B-cells and inhibits B-cell receptor induced signaling, characterized by inhibition of the calcium mobilization and cellular activation. Mechanistically, the immunoreceptor tyrosine-based inhibitory motif domain is phosphorylated by the Src kinase LYN, which in turn leads to the recruitment of the protein tyrosine phosphatase 1/PTPN6, leading to the negative regulation of BCR signaling. If this negative signaling from is of sufficient strength, apoptosis of the B-cell can be induced.</text>
</comment>
<dbReference type="SMART" id="SM00408">
    <property type="entry name" value="IGc2"/>
    <property type="match status" value="5"/>
</dbReference>
<dbReference type="InterPro" id="IPR036179">
    <property type="entry name" value="Ig-like_dom_sf"/>
</dbReference>
<name>A0A6P7JUH6_9TELE</name>
<evidence type="ECO:0000256" key="3">
    <source>
        <dbReference type="ARBA" id="ARBA00045430"/>
    </source>
</evidence>
<dbReference type="InterPro" id="IPR007110">
    <property type="entry name" value="Ig-like_dom"/>
</dbReference>
<organism evidence="9 11">
    <name type="scientific">Parambassis ranga</name>
    <name type="common">Indian glassy fish</name>
    <dbReference type="NCBI Taxonomy" id="210632"/>
    <lineage>
        <taxon>Eukaryota</taxon>
        <taxon>Metazoa</taxon>
        <taxon>Chordata</taxon>
        <taxon>Craniata</taxon>
        <taxon>Vertebrata</taxon>
        <taxon>Euteleostomi</taxon>
        <taxon>Actinopterygii</taxon>
        <taxon>Neopterygii</taxon>
        <taxon>Teleostei</taxon>
        <taxon>Neoteleostei</taxon>
        <taxon>Acanthomorphata</taxon>
        <taxon>Ovalentaria</taxon>
        <taxon>Ambassidae</taxon>
        <taxon>Parambassis</taxon>
    </lineage>
</organism>
<feature type="region of interest" description="Disordered" evidence="5">
    <location>
        <begin position="834"/>
        <end position="869"/>
    </location>
</feature>
<evidence type="ECO:0000259" key="8">
    <source>
        <dbReference type="PROSITE" id="PS50835"/>
    </source>
</evidence>
<feature type="domain" description="Ig-like" evidence="8">
    <location>
        <begin position="240"/>
        <end position="318"/>
    </location>
</feature>
<dbReference type="GeneID" id="114448099"/>
<keyword evidence="6" id="KW-0472">Membrane</keyword>
<feature type="compositionally biased region" description="Acidic residues" evidence="5">
    <location>
        <begin position="960"/>
        <end position="970"/>
    </location>
</feature>
<dbReference type="Proteomes" id="UP000515145">
    <property type="component" value="Chromosome 16"/>
</dbReference>
<evidence type="ECO:0000256" key="1">
    <source>
        <dbReference type="ARBA" id="ARBA00040106"/>
    </source>
</evidence>
<dbReference type="InterPro" id="IPR003599">
    <property type="entry name" value="Ig_sub"/>
</dbReference>
<dbReference type="SMART" id="SM00409">
    <property type="entry name" value="IG"/>
    <property type="match status" value="6"/>
</dbReference>
<proteinExistence type="predicted"/>
<dbReference type="AlphaFoldDB" id="A0A6P7JUH6"/>
<accession>A0A6P7JUH6</accession>
<dbReference type="Gene3D" id="2.60.40.10">
    <property type="entry name" value="Immunoglobulins"/>
    <property type="match status" value="8"/>
</dbReference>
<dbReference type="OrthoDB" id="10039395at2759"/>
<dbReference type="Pfam" id="PF13927">
    <property type="entry name" value="Ig_3"/>
    <property type="match status" value="1"/>
</dbReference>
<keyword evidence="9" id="KW-1185">Reference proteome</keyword>
<gene>
    <name evidence="10 11" type="primary">LOC114448099</name>
</gene>
<evidence type="ECO:0000256" key="2">
    <source>
        <dbReference type="ARBA" id="ARBA00041781"/>
    </source>
</evidence>
<dbReference type="PANTHER" id="PTHR46013:SF4">
    <property type="entry name" value="B-CELL RECEPTOR CD22-RELATED"/>
    <property type="match status" value="1"/>
</dbReference>
<keyword evidence="6" id="KW-0812">Transmembrane</keyword>
<evidence type="ECO:0000256" key="4">
    <source>
        <dbReference type="ARBA" id="ARBA00046458"/>
    </source>
</evidence>
<sequence length="1008" mass="112717">MHHHVVRCLLLLVLIQNFSGVYPAIPQFILDYTELKAVEGSCVEIKCTVQQALNTFGAYWFWIKDAKYIESRKDFDGINIYSTNTEIRPVNESFANRVEYVGTSWTSNSPQKLCSVLICDLKISDSGNYSFRFVSQQNKWITKPAANLKVDENPCLVTFETPPPVEENATITLKCSTSSKCQSYPQINQAATTDAGTSKSTTYSFSASWTQNGTVFSCQTQDNKDQYLIRNISISVEYGPKEIVAKASSENVKEGQAVHFFCSGKGNPGLTFNWSHSGTNLSNKANWTIPSINDSQGGQYSCTAQNKHGRQTSNITINVQYAPYVKILRNPERSDITEGEKVTFECIVTRSNPPSRSIDLLINSSLVRQSGESYVIESIKPEDSGNYTCLAENSVGSRKSENSTLQVHFRPRNTKIDIDGAKNGNVKVTHGLTFTCSTKAYPAPQYSWYHYNQNEPSVWAFKGHERQLILSNVQREDKGCYVCNATNTIGKGNPSTPECIKVLFPPTRVSLSMDAEVTEGRPVTVTCTAESFPPSTFKFSMLPDQHSIDENHQTTTNTYHYTFNATWTHAGNYTCRATNSEGFKQSTQRPLVVKYAPKDVKVEAHPGLLVKENTSFNLTCSARSNPAVTSVYWMKMDNEKNERVWRAQGSLIVKSASPSDSGLYSCRATNDIGSKQSQQVEVKVKYAPKHTKIVQGAEQREPDGTRSVLLICSSHCYPLATKYTWHKKLADKKYDVIAKKQNVTVTSQESGEYYCIAENELGLRHSDPVVVFDDRMKTWKIVLFCLLFLIIFCLVLLFGYRRKKSAQQQSNTNTQPPCGFPVWLSRGRNPLNDAEPFRSRDDLLPQQPSGPRAQRCQAAGPDTTPASNVSTVYSTVNLPQKNLAASAQKPVKQHRHTDNDALNYASLHFGNKHTKEANDVYAKVSKPKAKEKEQEKQGTTRDYENVSAACASDPQNLWESESDTSEDEVEVNYSQVTFKPRHGHKRDSSTSSSSSSSDDKTQYSEVKL</sequence>
<dbReference type="RefSeq" id="XP_028280614.1">
    <property type="nucleotide sequence ID" value="XM_028424813.1"/>
</dbReference>
<feature type="domain" description="Ig-like" evidence="8">
    <location>
        <begin position="688"/>
        <end position="771"/>
    </location>
</feature>
<feature type="signal peptide" evidence="7">
    <location>
        <begin position="1"/>
        <end position="23"/>
    </location>
</feature>
<protein>
    <recommendedName>
        <fullName evidence="1">B-cell receptor CD22</fullName>
    </recommendedName>
    <alternativeName>
        <fullName evidence="2">Sialic acid-binding Ig-like lectin 2</fullName>
    </alternativeName>
</protein>
<dbReference type="InterPro" id="IPR013783">
    <property type="entry name" value="Ig-like_fold"/>
</dbReference>
<feature type="compositionally biased region" description="Basic and acidic residues" evidence="5">
    <location>
        <begin position="928"/>
        <end position="944"/>
    </location>
</feature>
<comment type="subunit">
    <text evidence="4">Predominantly monomer of isoform CD22-beta. Also found as heterodimer of isoform CD22-beta and a shorter isoform. Interacts with PTPN6/SHP-1, LYN, SYK, PIK3R1/PIK3R2 and PLCG1 upon phosphorylation. Interacts with GRB2, INPP5D and SHC1 upon phosphorylation. May form a complex with INPP5D/SHIP, GRB2 and SHC1.</text>
</comment>
<evidence type="ECO:0000256" key="6">
    <source>
        <dbReference type="SAM" id="Phobius"/>
    </source>
</evidence>
<evidence type="ECO:0000313" key="11">
    <source>
        <dbReference type="RefSeq" id="XP_028280614.1"/>
    </source>
</evidence>
<feature type="domain" description="Ig-like" evidence="8">
    <location>
        <begin position="26"/>
        <end position="130"/>
    </location>
</feature>
<feature type="domain" description="Ig-like" evidence="8">
    <location>
        <begin position="597"/>
        <end position="683"/>
    </location>
</feature>
<dbReference type="InterPro" id="IPR003598">
    <property type="entry name" value="Ig_sub2"/>
</dbReference>
<dbReference type="PROSITE" id="PS50835">
    <property type="entry name" value="IG_LIKE"/>
    <property type="match status" value="7"/>
</dbReference>
<dbReference type="CDD" id="cd00096">
    <property type="entry name" value="Ig"/>
    <property type="match status" value="3"/>
</dbReference>
<evidence type="ECO:0000256" key="5">
    <source>
        <dbReference type="SAM" id="MobiDB-lite"/>
    </source>
</evidence>
<dbReference type="RefSeq" id="XP_028280613.1">
    <property type="nucleotide sequence ID" value="XM_028424812.1"/>
</dbReference>
<dbReference type="Pfam" id="PF13895">
    <property type="entry name" value="Ig_2"/>
    <property type="match status" value="4"/>
</dbReference>
<feature type="chain" id="PRO_5044651357" description="B-cell receptor CD22" evidence="7">
    <location>
        <begin position="24"/>
        <end position="1008"/>
    </location>
</feature>
<evidence type="ECO:0000313" key="9">
    <source>
        <dbReference type="Proteomes" id="UP000515145"/>
    </source>
</evidence>
<feature type="region of interest" description="Disordered" evidence="5">
    <location>
        <begin position="920"/>
        <end position="1008"/>
    </location>
</feature>
<dbReference type="InterPro" id="IPR056386">
    <property type="entry name" value="Ig_CD22"/>
</dbReference>
<keyword evidence="6" id="KW-1133">Transmembrane helix</keyword>
<feature type="domain" description="Ig-like" evidence="8">
    <location>
        <begin position="411"/>
        <end position="501"/>
    </location>
</feature>
<evidence type="ECO:0000256" key="7">
    <source>
        <dbReference type="SAM" id="SignalP"/>
    </source>
</evidence>
<feature type="domain" description="Ig-like" evidence="8">
    <location>
        <begin position="506"/>
        <end position="592"/>
    </location>
</feature>
<feature type="compositionally biased region" description="Basic and acidic residues" evidence="5">
    <location>
        <begin position="997"/>
        <end position="1008"/>
    </location>
</feature>
<dbReference type="PANTHER" id="PTHR46013">
    <property type="entry name" value="VASCULAR CELL ADHESION MOLECULE 1"/>
    <property type="match status" value="1"/>
</dbReference>
<evidence type="ECO:0000313" key="10">
    <source>
        <dbReference type="RefSeq" id="XP_028280613.1"/>
    </source>
</evidence>
<feature type="transmembrane region" description="Helical" evidence="6">
    <location>
        <begin position="781"/>
        <end position="800"/>
    </location>
</feature>
<feature type="domain" description="Ig-like" evidence="8">
    <location>
        <begin position="323"/>
        <end position="406"/>
    </location>
</feature>